<dbReference type="GO" id="GO:0000786">
    <property type="term" value="C:nucleosome"/>
    <property type="evidence" value="ECO:0007669"/>
    <property type="project" value="InterPro"/>
</dbReference>
<dbReference type="SUPFAM" id="SSF46785">
    <property type="entry name" value="Winged helix' DNA-binding domain"/>
    <property type="match status" value="1"/>
</dbReference>
<proteinExistence type="predicted"/>
<evidence type="ECO:0000256" key="1">
    <source>
        <dbReference type="SAM" id="MobiDB-lite"/>
    </source>
</evidence>
<dbReference type="EMBL" id="REGW02000012">
    <property type="protein sequence ID" value="KAE8288947.1"/>
    <property type="molecule type" value="Genomic_DNA"/>
</dbReference>
<accession>A0A6G0IC70</accession>
<organism evidence="3 4">
    <name type="scientific">Larimichthys crocea</name>
    <name type="common">Large yellow croaker</name>
    <name type="synonym">Pseudosciaena crocea</name>
    <dbReference type="NCBI Taxonomy" id="215358"/>
    <lineage>
        <taxon>Eukaryota</taxon>
        <taxon>Metazoa</taxon>
        <taxon>Chordata</taxon>
        <taxon>Craniata</taxon>
        <taxon>Vertebrata</taxon>
        <taxon>Euteleostomi</taxon>
        <taxon>Actinopterygii</taxon>
        <taxon>Neopterygii</taxon>
        <taxon>Teleostei</taxon>
        <taxon>Neoteleostei</taxon>
        <taxon>Acanthomorphata</taxon>
        <taxon>Eupercaria</taxon>
        <taxon>Sciaenidae</taxon>
        <taxon>Larimichthys</taxon>
    </lineage>
</organism>
<keyword evidence="4" id="KW-1185">Reference proteome</keyword>
<gene>
    <name evidence="3" type="ORF">D5F01_LYC12825</name>
</gene>
<dbReference type="Pfam" id="PF00538">
    <property type="entry name" value="Linker_histone"/>
    <property type="match status" value="1"/>
</dbReference>
<evidence type="ECO:0000313" key="4">
    <source>
        <dbReference type="Proteomes" id="UP000424527"/>
    </source>
</evidence>
<comment type="caution">
    <text evidence="3">The sequence shown here is derived from an EMBL/GenBank/DDBJ whole genome shotgun (WGS) entry which is preliminary data.</text>
</comment>
<feature type="region of interest" description="Disordered" evidence="1">
    <location>
        <begin position="176"/>
        <end position="215"/>
    </location>
</feature>
<dbReference type="GO" id="GO:0006334">
    <property type="term" value="P:nucleosome assembly"/>
    <property type="evidence" value="ECO:0007669"/>
    <property type="project" value="InterPro"/>
</dbReference>
<feature type="region of interest" description="Disordered" evidence="1">
    <location>
        <begin position="1"/>
        <end position="51"/>
    </location>
</feature>
<name>A0A6G0IC70_LARCR</name>
<dbReference type="Proteomes" id="UP000424527">
    <property type="component" value="Unassembled WGS sequence"/>
</dbReference>
<dbReference type="InterPro" id="IPR036388">
    <property type="entry name" value="WH-like_DNA-bd_sf"/>
</dbReference>
<evidence type="ECO:0000313" key="3">
    <source>
        <dbReference type="EMBL" id="KAE8288947.1"/>
    </source>
</evidence>
<feature type="compositionally biased region" description="Basic and acidic residues" evidence="1">
    <location>
        <begin position="205"/>
        <end position="215"/>
    </location>
</feature>
<dbReference type="SMART" id="SM00526">
    <property type="entry name" value="H15"/>
    <property type="match status" value="1"/>
</dbReference>
<sequence>MRRKARPLPRGNTQGNANSNAKAKENAHLKAIKQTGRPIKTPTGKGLGKAGAKRLGRLLKRAIQDQEESTGKVSLPKTPVRLFKHQIQTKAKDAPKTNTTKPASPQVSQLILSVVSQCKHKGGMSMAELKQTLAAEGYDVSKNSKQVNMVTKRLVNNETLVRTRRHASLRLNNKVDTKQVKISSGKPPKPKADLKQRKTARKFPKGAESHRGKLE</sequence>
<dbReference type="GO" id="GO:0003677">
    <property type="term" value="F:DNA binding"/>
    <property type="evidence" value="ECO:0007669"/>
    <property type="project" value="InterPro"/>
</dbReference>
<dbReference type="PROSITE" id="PS51504">
    <property type="entry name" value="H15"/>
    <property type="match status" value="1"/>
</dbReference>
<dbReference type="InterPro" id="IPR005818">
    <property type="entry name" value="Histone_H1/H5_H15"/>
</dbReference>
<dbReference type="Gene3D" id="1.10.10.10">
    <property type="entry name" value="Winged helix-like DNA-binding domain superfamily/Winged helix DNA-binding domain"/>
    <property type="match status" value="1"/>
</dbReference>
<reference evidence="3 4" key="1">
    <citation type="submission" date="2019-07" db="EMBL/GenBank/DDBJ databases">
        <title>Chromosome genome assembly for large yellow croaker.</title>
        <authorList>
            <person name="Xiao S."/>
        </authorList>
    </citation>
    <scope>NUCLEOTIDE SEQUENCE [LARGE SCALE GENOMIC DNA]</scope>
    <source>
        <strain evidence="3">JMULYC20181020</strain>
        <tissue evidence="3">Muscle</tissue>
    </source>
</reference>
<evidence type="ECO:0000259" key="2">
    <source>
        <dbReference type="PROSITE" id="PS51504"/>
    </source>
</evidence>
<protein>
    <submittedName>
        <fullName evidence="3">Histone H1.1 H1 VAR.3 Histone H1a</fullName>
    </submittedName>
</protein>
<dbReference type="InterPro" id="IPR036390">
    <property type="entry name" value="WH_DNA-bd_sf"/>
</dbReference>
<feature type="domain" description="H15" evidence="2">
    <location>
        <begin position="103"/>
        <end position="184"/>
    </location>
</feature>
<dbReference type="AlphaFoldDB" id="A0A6G0IC70"/>